<dbReference type="GO" id="GO:0003677">
    <property type="term" value="F:DNA binding"/>
    <property type="evidence" value="ECO:0007669"/>
    <property type="project" value="UniProtKB-KW"/>
</dbReference>
<dbReference type="AlphaFoldDB" id="A0A4U8U9V3"/>
<comment type="caution">
    <text evidence="5">The sequence shown here is derived from an EMBL/GenBank/DDBJ whole genome shotgun (WGS) entry which is preliminary data.</text>
</comment>
<proteinExistence type="inferred from homology"/>
<evidence type="ECO:0000259" key="4">
    <source>
        <dbReference type="Pfam" id="PF01420"/>
    </source>
</evidence>
<name>A0A4U8U9V3_9HELI</name>
<accession>A0A4U8U9V3</accession>
<evidence type="ECO:0000313" key="6">
    <source>
        <dbReference type="Proteomes" id="UP000029857"/>
    </source>
</evidence>
<dbReference type="Pfam" id="PF01420">
    <property type="entry name" value="Methylase_S"/>
    <property type="match status" value="1"/>
</dbReference>
<comment type="similarity">
    <text evidence="1">Belongs to the type-I restriction system S methylase family.</text>
</comment>
<keyword evidence="2" id="KW-0680">Restriction system</keyword>
<keyword evidence="3" id="KW-0238">DNA-binding</keyword>
<feature type="domain" description="Type I restriction modification DNA specificity" evidence="4">
    <location>
        <begin position="86"/>
        <end position="242"/>
    </location>
</feature>
<dbReference type="RefSeq" id="WP_138196170.1">
    <property type="nucleotide sequence ID" value="NZ_FZMS01000038.1"/>
</dbReference>
<dbReference type="SUPFAM" id="SSF116734">
    <property type="entry name" value="DNA methylase specificity domain"/>
    <property type="match status" value="1"/>
</dbReference>
<dbReference type="Gene3D" id="3.90.220.20">
    <property type="entry name" value="DNA methylase specificity domains"/>
    <property type="match status" value="1"/>
</dbReference>
<dbReference type="GO" id="GO:0009307">
    <property type="term" value="P:DNA restriction-modification system"/>
    <property type="evidence" value="ECO:0007669"/>
    <property type="project" value="UniProtKB-KW"/>
</dbReference>
<organism evidence="5 6">
    <name type="scientific">Helicobacter bilis</name>
    <dbReference type="NCBI Taxonomy" id="37372"/>
    <lineage>
        <taxon>Bacteria</taxon>
        <taxon>Pseudomonadati</taxon>
        <taxon>Campylobacterota</taxon>
        <taxon>Epsilonproteobacteria</taxon>
        <taxon>Campylobacterales</taxon>
        <taxon>Helicobacteraceae</taxon>
        <taxon>Helicobacter</taxon>
    </lineage>
</organism>
<sequence length="257" mass="29073">MGGGGNICHPPYLTESSLCYTDSISCYTDFLSCHTDLLPCHTEQSEVSQRHNEQSRTFTTKQNLATFLEGSLMEIAKNELSLESVQWGEFIVGEIFKITNSKPYHKNNLQVGKGKTPYITRTSFNNGLEDIVENENFSLNPKDTISLGAENADFFYQGIEYITGNKMYYLSNERINRYTGLFIAQVLQKSIESCGFGYGKGLTGTRLHNRKIMLPLDSNNQPNYEFMESFMKNLEQKHLQKILAYYTHKLDSSGGGG</sequence>
<evidence type="ECO:0000256" key="1">
    <source>
        <dbReference type="ARBA" id="ARBA00010923"/>
    </source>
</evidence>
<evidence type="ECO:0000256" key="2">
    <source>
        <dbReference type="ARBA" id="ARBA00022747"/>
    </source>
</evidence>
<reference evidence="5 6" key="1">
    <citation type="journal article" date="2014" name="Genome Announc.">
        <title>Draft genome sequences of eight enterohepatic helicobacter species isolated from both laboratory and wild rodents.</title>
        <authorList>
            <person name="Sheh A."/>
            <person name="Shen Z."/>
            <person name="Fox J.G."/>
        </authorList>
    </citation>
    <scope>NUCLEOTIDE SEQUENCE [LARGE SCALE GENOMIC DNA]</scope>
    <source>
        <strain evidence="5 6">ATCC 49320</strain>
    </source>
</reference>
<dbReference type="InterPro" id="IPR000055">
    <property type="entry name" value="Restrct_endonuc_typeI_TRD"/>
</dbReference>
<gene>
    <name evidence="5" type="ORF">LS79_002575</name>
</gene>
<dbReference type="EMBL" id="JRPJ02000005">
    <property type="protein sequence ID" value="TLE11539.1"/>
    <property type="molecule type" value="Genomic_DNA"/>
</dbReference>
<protein>
    <recommendedName>
        <fullName evidence="4">Type I restriction modification DNA specificity domain-containing protein</fullName>
    </recommendedName>
</protein>
<dbReference type="InterPro" id="IPR044946">
    <property type="entry name" value="Restrct_endonuc_typeI_TRD_sf"/>
</dbReference>
<dbReference type="Proteomes" id="UP000029857">
    <property type="component" value="Unassembled WGS sequence"/>
</dbReference>
<evidence type="ECO:0000313" key="5">
    <source>
        <dbReference type="EMBL" id="TLE11539.1"/>
    </source>
</evidence>
<evidence type="ECO:0000256" key="3">
    <source>
        <dbReference type="ARBA" id="ARBA00023125"/>
    </source>
</evidence>